<evidence type="ECO:0000256" key="4">
    <source>
        <dbReference type="ARBA" id="ARBA00023136"/>
    </source>
</evidence>
<keyword evidence="9" id="KW-1185">Reference proteome</keyword>
<evidence type="ECO:0000259" key="7">
    <source>
        <dbReference type="Pfam" id="PF20684"/>
    </source>
</evidence>
<feature type="transmembrane region" description="Helical" evidence="6">
    <location>
        <begin position="60"/>
        <end position="78"/>
    </location>
</feature>
<dbReference type="OrthoDB" id="5022096at2759"/>
<feature type="domain" description="Rhodopsin" evidence="7">
    <location>
        <begin position="44"/>
        <end position="287"/>
    </location>
</feature>
<dbReference type="InterPro" id="IPR052337">
    <property type="entry name" value="SAT4-like"/>
</dbReference>
<sequence length="367" mass="40928">MHLPRQASPPILVLPREFPAENQGTRIIMITAAITGVSFLVVSLRVYVRAVMLKNVESDDYTMMVAMLFAAGVFVCFVEEVKQGVGHNLDPVLAANSPRVGEWLWIQALFNIVAQFFIKTSVGLFLLRLVQGKGYKRSIISMMVFLFFFTLACLCSFIFQCLPVKAIWEQELQPPFGNARCYSISVGRSLGIFNGSINVFTDVLFASLPIPVILTLQINVRTKATLIAILSIGYFACIASVIRTVLQANVFYDSDSTFNDTYVIWTAVETNVGILAASLPALRPLFAWVLDTASNITFRTTRSRRQKTKDLYFGQASIRLSSINSGDQPIRKERVIRGPVSRLEQSIGVLENQSEEYIIGRSTDQRA</sequence>
<keyword evidence="3 6" id="KW-1133">Transmembrane helix</keyword>
<gene>
    <name evidence="8" type="ORF">NA56DRAFT_699435</name>
</gene>
<dbReference type="EMBL" id="KZ613470">
    <property type="protein sequence ID" value="PMD25498.1"/>
    <property type="molecule type" value="Genomic_DNA"/>
</dbReference>
<evidence type="ECO:0000256" key="3">
    <source>
        <dbReference type="ARBA" id="ARBA00022989"/>
    </source>
</evidence>
<dbReference type="PANTHER" id="PTHR33048:SF167">
    <property type="entry name" value="INTEGRAL MEMBRANE PROTEIN"/>
    <property type="match status" value="1"/>
</dbReference>
<feature type="transmembrane region" description="Helical" evidence="6">
    <location>
        <begin position="103"/>
        <end position="127"/>
    </location>
</feature>
<evidence type="ECO:0000313" key="8">
    <source>
        <dbReference type="EMBL" id="PMD25498.1"/>
    </source>
</evidence>
<dbReference type="InterPro" id="IPR049326">
    <property type="entry name" value="Rhodopsin_dom_fungi"/>
</dbReference>
<name>A0A2J6QGY8_9HELO</name>
<dbReference type="Pfam" id="PF20684">
    <property type="entry name" value="Fung_rhodopsin"/>
    <property type="match status" value="1"/>
</dbReference>
<evidence type="ECO:0000256" key="1">
    <source>
        <dbReference type="ARBA" id="ARBA00004141"/>
    </source>
</evidence>
<dbReference type="PANTHER" id="PTHR33048">
    <property type="entry name" value="PTH11-LIKE INTEGRAL MEMBRANE PROTEIN (AFU_ORTHOLOGUE AFUA_5G11245)"/>
    <property type="match status" value="1"/>
</dbReference>
<evidence type="ECO:0000313" key="9">
    <source>
        <dbReference type="Proteomes" id="UP000235672"/>
    </source>
</evidence>
<comment type="subcellular location">
    <subcellularLocation>
        <location evidence="1">Membrane</location>
        <topology evidence="1">Multi-pass membrane protein</topology>
    </subcellularLocation>
</comment>
<evidence type="ECO:0000256" key="6">
    <source>
        <dbReference type="SAM" id="Phobius"/>
    </source>
</evidence>
<evidence type="ECO:0000256" key="2">
    <source>
        <dbReference type="ARBA" id="ARBA00022692"/>
    </source>
</evidence>
<reference evidence="8 9" key="1">
    <citation type="submission" date="2016-05" db="EMBL/GenBank/DDBJ databases">
        <title>A degradative enzymes factory behind the ericoid mycorrhizal symbiosis.</title>
        <authorList>
            <consortium name="DOE Joint Genome Institute"/>
            <person name="Martino E."/>
            <person name="Morin E."/>
            <person name="Grelet G."/>
            <person name="Kuo A."/>
            <person name="Kohler A."/>
            <person name="Daghino S."/>
            <person name="Barry K."/>
            <person name="Choi C."/>
            <person name="Cichocki N."/>
            <person name="Clum A."/>
            <person name="Copeland A."/>
            <person name="Hainaut M."/>
            <person name="Haridas S."/>
            <person name="Labutti K."/>
            <person name="Lindquist E."/>
            <person name="Lipzen A."/>
            <person name="Khouja H.-R."/>
            <person name="Murat C."/>
            <person name="Ohm R."/>
            <person name="Olson A."/>
            <person name="Spatafora J."/>
            <person name="Veneault-Fourrey C."/>
            <person name="Henrissat B."/>
            <person name="Grigoriev I."/>
            <person name="Martin F."/>
            <person name="Perotto S."/>
        </authorList>
    </citation>
    <scope>NUCLEOTIDE SEQUENCE [LARGE SCALE GENOMIC DNA]</scope>
    <source>
        <strain evidence="8 9">UAMH 7357</strain>
    </source>
</reference>
<protein>
    <recommendedName>
        <fullName evidence="7">Rhodopsin domain-containing protein</fullName>
    </recommendedName>
</protein>
<dbReference type="AlphaFoldDB" id="A0A2J6QGY8"/>
<accession>A0A2J6QGY8</accession>
<keyword evidence="4 6" id="KW-0472">Membrane</keyword>
<comment type="similarity">
    <text evidence="5">Belongs to the SAT4 family.</text>
</comment>
<feature type="transmembrane region" description="Helical" evidence="6">
    <location>
        <begin position="139"/>
        <end position="159"/>
    </location>
</feature>
<organism evidence="8 9">
    <name type="scientific">Hyaloscypha hepaticicola</name>
    <dbReference type="NCBI Taxonomy" id="2082293"/>
    <lineage>
        <taxon>Eukaryota</taxon>
        <taxon>Fungi</taxon>
        <taxon>Dikarya</taxon>
        <taxon>Ascomycota</taxon>
        <taxon>Pezizomycotina</taxon>
        <taxon>Leotiomycetes</taxon>
        <taxon>Helotiales</taxon>
        <taxon>Hyaloscyphaceae</taxon>
        <taxon>Hyaloscypha</taxon>
    </lineage>
</organism>
<proteinExistence type="inferred from homology"/>
<evidence type="ECO:0000256" key="5">
    <source>
        <dbReference type="ARBA" id="ARBA00038359"/>
    </source>
</evidence>
<feature type="transmembrane region" description="Helical" evidence="6">
    <location>
        <begin position="224"/>
        <end position="242"/>
    </location>
</feature>
<feature type="transmembrane region" description="Helical" evidence="6">
    <location>
        <begin position="197"/>
        <end position="217"/>
    </location>
</feature>
<feature type="transmembrane region" description="Helical" evidence="6">
    <location>
        <begin position="262"/>
        <end position="282"/>
    </location>
</feature>
<dbReference type="Proteomes" id="UP000235672">
    <property type="component" value="Unassembled WGS sequence"/>
</dbReference>
<dbReference type="GO" id="GO:0016020">
    <property type="term" value="C:membrane"/>
    <property type="evidence" value="ECO:0007669"/>
    <property type="project" value="UniProtKB-SubCell"/>
</dbReference>
<keyword evidence="2 6" id="KW-0812">Transmembrane</keyword>
<feature type="transmembrane region" description="Helical" evidence="6">
    <location>
        <begin position="27"/>
        <end position="48"/>
    </location>
</feature>